<dbReference type="AlphaFoldDB" id="F8NK06"/>
<protein>
    <submittedName>
        <fullName evidence="2">Uncharacterized protein</fullName>
    </submittedName>
</protein>
<organism>
    <name type="scientific">Serpula lacrymans var. lacrymans (strain S7.9)</name>
    <name type="common">Dry rot fungus</name>
    <dbReference type="NCBI Taxonomy" id="578457"/>
    <lineage>
        <taxon>Eukaryota</taxon>
        <taxon>Fungi</taxon>
        <taxon>Dikarya</taxon>
        <taxon>Basidiomycota</taxon>
        <taxon>Agaricomycotina</taxon>
        <taxon>Agaricomycetes</taxon>
        <taxon>Agaricomycetidae</taxon>
        <taxon>Boletales</taxon>
        <taxon>Coniophorineae</taxon>
        <taxon>Serpulaceae</taxon>
        <taxon>Serpula</taxon>
    </lineage>
</organism>
<evidence type="ECO:0000256" key="1">
    <source>
        <dbReference type="SAM" id="MobiDB-lite"/>
    </source>
</evidence>
<dbReference type="RefSeq" id="XP_007314517.1">
    <property type="nucleotide sequence ID" value="XM_007314455.1"/>
</dbReference>
<dbReference type="Proteomes" id="UP000008064">
    <property type="component" value="Unassembled WGS sequence"/>
</dbReference>
<sequence>MSTPSDLDLDTNLAENSHHWQVEASVSAALPIHPTNLHQPGIQPEPEPLAVSKKRYLHL</sequence>
<dbReference type="GeneID" id="18814350"/>
<dbReference type="EMBL" id="GL945430">
    <property type="protein sequence ID" value="EGO28318.1"/>
    <property type="molecule type" value="Genomic_DNA"/>
</dbReference>
<feature type="region of interest" description="Disordered" evidence="1">
    <location>
        <begin position="35"/>
        <end position="59"/>
    </location>
</feature>
<gene>
    <name evidence="2" type="ORF">SERLADRAFT_434222</name>
</gene>
<evidence type="ECO:0000313" key="2">
    <source>
        <dbReference type="EMBL" id="EGO28318.1"/>
    </source>
</evidence>
<dbReference type="HOGENOM" id="CLU_2962305_0_0_1"/>
<reference evidence="2" key="1">
    <citation type="submission" date="2011-04" db="EMBL/GenBank/DDBJ databases">
        <title>Evolution of plant cell wall degrading machinery underlies the functional diversity of forest fungi.</title>
        <authorList>
            <consortium name="US DOE Joint Genome Institute (JGI-PGF)"/>
            <person name="Eastwood D.C."/>
            <person name="Floudas D."/>
            <person name="Binder M."/>
            <person name="Majcherczyk A."/>
            <person name="Schneider P."/>
            <person name="Aerts A."/>
            <person name="Asiegbu F.O."/>
            <person name="Baker S.E."/>
            <person name="Barry K."/>
            <person name="Bendiksby M."/>
            <person name="Blumentritt M."/>
            <person name="Coutinho P.M."/>
            <person name="Cullen D."/>
            <person name="Cullen D."/>
            <person name="Gathman A."/>
            <person name="Goodell B."/>
            <person name="Henrissat B."/>
            <person name="Ihrmark K."/>
            <person name="Kauserud H."/>
            <person name="Kohler A."/>
            <person name="LaButti K."/>
            <person name="Lapidus A."/>
            <person name="Lavin J.L."/>
            <person name="Lee Y.-H."/>
            <person name="Lindquist E."/>
            <person name="Lilly W."/>
            <person name="Lucas S."/>
            <person name="Morin E."/>
            <person name="Murat C."/>
            <person name="Oguiza J.A."/>
            <person name="Park J."/>
            <person name="Pisabarro A.G."/>
            <person name="Riley R."/>
            <person name="Rosling A."/>
            <person name="Salamov A."/>
            <person name="Schmidt O."/>
            <person name="Schmutz J."/>
            <person name="Skrede I."/>
            <person name="Stenlid J."/>
            <person name="Wiebenga A."/>
            <person name="Xie X."/>
            <person name="Kues U."/>
            <person name="Hibbett D.S."/>
            <person name="Hoffmeister D."/>
            <person name="Hogberg N."/>
            <person name="Martin F."/>
            <person name="Grigoriev I.V."/>
            <person name="Watkinson S.C."/>
        </authorList>
    </citation>
    <scope>NUCLEOTIDE SEQUENCE</scope>
    <source>
        <strain evidence="2">S7.9</strain>
    </source>
</reference>
<name>F8NK06_SERL9</name>
<proteinExistence type="predicted"/>
<dbReference type="KEGG" id="sla:SERLADRAFT_434222"/>
<accession>F8NK06</accession>